<keyword evidence="1" id="KW-0813">Transport</keyword>
<proteinExistence type="predicted"/>
<dbReference type="InterPro" id="IPR003593">
    <property type="entry name" value="AAA+_ATPase"/>
</dbReference>
<dbReference type="OrthoDB" id="4533303at2"/>
<feature type="domain" description="ABC transporter" evidence="4">
    <location>
        <begin position="16"/>
        <end position="252"/>
    </location>
</feature>
<dbReference type="InterPro" id="IPR017871">
    <property type="entry name" value="ABC_transporter-like_CS"/>
</dbReference>
<dbReference type="GO" id="GO:0016887">
    <property type="term" value="F:ATP hydrolysis activity"/>
    <property type="evidence" value="ECO:0007669"/>
    <property type="project" value="InterPro"/>
</dbReference>
<dbReference type="AlphaFoldDB" id="A0A7Z0WHF3"/>
<accession>A0A7Z0WHF3</accession>
<dbReference type="PANTHER" id="PTHR42788:SF13">
    <property type="entry name" value="ALIPHATIC SULFONATES IMPORT ATP-BINDING PROTEIN SSUB"/>
    <property type="match status" value="1"/>
</dbReference>
<dbReference type="Pfam" id="PF00005">
    <property type="entry name" value="ABC_tran"/>
    <property type="match status" value="1"/>
</dbReference>
<gene>
    <name evidence="5" type="ORF">BLA60_27485</name>
</gene>
<dbReference type="InterPro" id="IPR003439">
    <property type="entry name" value="ABC_transporter-like_ATP-bd"/>
</dbReference>
<sequence length="265" mass="28515">MTVAASTRADPDQADIVLDDLELTFETDRGRLTALQGVTTSVASRGFVTIIGPSGCGKSTLLRVIADLLEPTAGSVSVLGVDPEEVRRARQIGFVFQDAALLDWRTALDNVKLPLEVGGGVPAGTEPADPVAMLELVGLGGRAQAYPHELSGGMRQRVSIARALVCNPRILLMDEPFGALDEITRDKLNTELLRVWQDTGTTIVFVTHSIPEAVYLSQKVIVMSANPGRVREVVDIDLPFPRPADIRESQRFATIAAHLRGLLEG</sequence>
<dbReference type="PROSITE" id="PS00211">
    <property type="entry name" value="ABC_TRANSPORTER_1"/>
    <property type="match status" value="1"/>
</dbReference>
<dbReference type="Gene3D" id="3.40.50.300">
    <property type="entry name" value="P-loop containing nucleotide triphosphate hydrolases"/>
    <property type="match status" value="1"/>
</dbReference>
<dbReference type="PROSITE" id="PS50893">
    <property type="entry name" value="ABC_TRANSPORTER_2"/>
    <property type="match status" value="1"/>
</dbReference>
<protein>
    <submittedName>
        <fullName evidence="5">ABC transporter ATP-binding protein</fullName>
    </submittedName>
</protein>
<evidence type="ECO:0000313" key="5">
    <source>
        <dbReference type="EMBL" id="OLF07319.1"/>
    </source>
</evidence>
<organism evidence="5 6">
    <name type="scientific">Actinophytocola xinjiangensis</name>
    <dbReference type="NCBI Taxonomy" id="485602"/>
    <lineage>
        <taxon>Bacteria</taxon>
        <taxon>Bacillati</taxon>
        <taxon>Actinomycetota</taxon>
        <taxon>Actinomycetes</taxon>
        <taxon>Pseudonocardiales</taxon>
        <taxon>Pseudonocardiaceae</taxon>
    </lineage>
</organism>
<evidence type="ECO:0000256" key="3">
    <source>
        <dbReference type="ARBA" id="ARBA00022840"/>
    </source>
</evidence>
<dbReference type="InterPro" id="IPR027417">
    <property type="entry name" value="P-loop_NTPase"/>
</dbReference>
<reference evidence="5 6" key="1">
    <citation type="submission" date="2016-12" db="EMBL/GenBank/DDBJ databases">
        <title>The draft genome sequence of Actinophytocola xinjiangensis.</title>
        <authorList>
            <person name="Wang W."/>
            <person name="Yuan L."/>
        </authorList>
    </citation>
    <scope>NUCLEOTIDE SEQUENCE [LARGE SCALE GENOMIC DNA]</scope>
    <source>
        <strain evidence="5 6">CGMCC 4.4663</strain>
    </source>
</reference>
<keyword evidence="6" id="KW-1185">Reference proteome</keyword>
<dbReference type="InterPro" id="IPR050166">
    <property type="entry name" value="ABC_transporter_ATP-bind"/>
</dbReference>
<evidence type="ECO:0000313" key="6">
    <source>
        <dbReference type="Proteomes" id="UP000185696"/>
    </source>
</evidence>
<keyword evidence="2" id="KW-0547">Nucleotide-binding</keyword>
<dbReference type="SUPFAM" id="SSF52540">
    <property type="entry name" value="P-loop containing nucleoside triphosphate hydrolases"/>
    <property type="match status" value="1"/>
</dbReference>
<evidence type="ECO:0000256" key="2">
    <source>
        <dbReference type="ARBA" id="ARBA00022741"/>
    </source>
</evidence>
<dbReference type="CDD" id="cd03293">
    <property type="entry name" value="ABC_NrtD_SsuB_transporters"/>
    <property type="match status" value="1"/>
</dbReference>
<dbReference type="PANTHER" id="PTHR42788">
    <property type="entry name" value="TAURINE IMPORT ATP-BINDING PROTEIN-RELATED"/>
    <property type="match status" value="1"/>
</dbReference>
<name>A0A7Z0WHF3_9PSEU</name>
<evidence type="ECO:0000259" key="4">
    <source>
        <dbReference type="PROSITE" id="PS50893"/>
    </source>
</evidence>
<dbReference type="GO" id="GO:0005524">
    <property type="term" value="F:ATP binding"/>
    <property type="evidence" value="ECO:0007669"/>
    <property type="project" value="UniProtKB-KW"/>
</dbReference>
<keyword evidence="3 5" id="KW-0067">ATP-binding</keyword>
<dbReference type="EMBL" id="MSIF01000016">
    <property type="protein sequence ID" value="OLF07319.1"/>
    <property type="molecule type" value="Genomic_DNA"/>
</dbReference>
<dbReference type="SMART" id="SM00382">
    <property type="entry name" value="AAA"/>
    <property type="match status" value="1"/>
</dbReference>
<evidence type="ECO:0000256" key="1">
    <source>
        <dbReference type="ARBA" id="ARBA00022448"/>
    </source>
</evidence>
<dbReference type="Proteomes" id="UP000185696">
    <property type="component" value="Unassembled WGS sequence"/>
</dbReference>
<dbReference type="RefSeq" id="WP_075135911.1">
    <property type="nucleotide sequence ID" value="NZ_MSIF01000016.1"/>
</dbReference>
<comment type="caution">
    <text evidence="5">The sequence shown here is derived from an EMBL/GenBank/DDBJ whole genome shotgun (WGS) entry which is preliminary data.</text>
</comment>